<sequence length="247" mass="27798">MTHTLAYRMSLGLLLSGWLLVSGAQAQTIRAVTETTPWTYLRDGRPAGLVTEIVEMTLQRAGFSDYRLAVYPWARAYDMALHEPGVLIFMIARTPAREPLFKWVGEFMALNYHLFRLKGRDEIGVSRLADARAYTVGVLRDDVRHQYLQANGHTRLVVSAESIDNFRKLLNRQVDLVVLTETEAASLCEQLRIDCGRIEKVHTLRDMSTGLYMAYSAATPDAIVERTRLAFDQVKATGALKKLPPGK</sequence>
<dbReference type="PANTHER" id="PTHR38834:SF3">
    <property type="entry name" value="SOLUTE-BINDING PROTEIN FAMILY 3_N-TERMINAL DOMAIN-CONTAINING PROTEIN"/>
    <property type="match status" value="1"/>
</dbReference>
<feature type="signal peptide" evidence="1">
    <location>
        <begin position="1"/>
        <end position="26"/>
    </location>
</feature>
<evidence type="ECO:0000313" key="2">
    <source>
        <dbReference type="EMBL" id="MCM5682891.1"/>
    </source>
</evidence>
<accession>A0ABT0YXI5</accession>
<dbReference type="EMBL" id="JAMKFE010000026">
    <property type="protein sequence ID" value="MCM5682891.1"/>
    <property type="molecule type" value="Genomic_DNA"/>
</dbReference>
<feature type="chain" id="PRO_5046311249" evidence="1">
    <location>
        <begin position="27"/>
        <end position="247"/>
    </location>
</feature>
<reference evidence="2" key="1">
    <citation type="submission" date="2022-05" db="EMBL/GenBank/DDBJ databases">
        <title>Schlegelella sp. nov., isolated from mangrove soil.</title>
        <authorList>
            <person name="Liu Y."/>
            <person name="Ge X."/>
            <person name="Liu W."/>
        </authorList>
    </citation>
    <scope>NUCLEOTIDE SEQUENCE</scope>
    <source>
        <strain evidence="2">S2-27</strain>
    </source>
</reference>
<dbReference type="SUPFAM" id="SSF53850">
    <property type="entry name" value="Periplasmic binding protein-like II"/>
    <property type="match status" value="1"/>
</dbReference>
<protein>
    <submittedName>
        <fullName evidence="2">Transporter substrate-binding domain-containing protein</fullName>
    </submittedName>
</protein>
<dbReference type="Proteomes" id="UP001165541">
    <property type="component" value="Unassembled WGS sequence"/>
</dbReference>
<dbReference type="PANTHER" id="PTHR38834">
    <property type="entry name" value="PERIPLASMIC SUBSTRATE BINDING PROTEIN FAMILY 3"/>
    <property type="match status" value="1"/>
</dbReference>
<evidence type="ECO:0000313" key="3">
    <source>
        <dbReference type="Proteomes" id="UP001165541"/>
    </source>
</evidence>
<keyword evidence="3" id="KW-1185">Reference proteome</keyword>
<dbReference type="Gene3D" id="3.40.190.10">
    <property type="entry name" value="Periplasmic binding protein-like II"/>
    <property type="match status" value="2"/>
</dbReference>
<gene>
    <name evidence="2" type="ORF">M8A51_25485</name>
</gene>
<name>A0ABT0YXI5_9BURK</name>
<dbReference type="RefSeq" id="WP_251781433.1">
    <property type="nucleotide sequence ID" value="NZ_JAMKFE010000026.1"/>
</dbReference>
<evidence type="ECO:0000256" key="1">
    <source>
        <dbReference type="SAM" id="SignalP"/>
    </source>
</evidence>
<proteinExistence type="predicted"/>
<organism evidence="2 3">
    <name type="scientific">Caldimonas mangrovi</name>
    <dbReference type="NCBI Taxonomy" id="2944811"/>
    <lineage>
        <taxon>Bacteria</taxon>
        <taxon>Pseudomonadati</taxon>
        <taxon>Pseudomonadota</taxon>
        <taxon>Betaproteobacteria</taxon>
        <taxon>Burkholderiales</taxon>
        <taxon>Sphaerotilaceae</taxon>
        <taxon>Caldimonas</taxon>
    </lineage>
</organism>
<keyword evidence="1" id="KW-0732">Signal</keyword>
<comment type="caution">
    <text evidence="2">The sequence shown here is derived from an EMBL/GenBank/DDBJ whole genome shotgun (WGS) entry which is preliminary data.</text>
</comment>